<gene>
    <name evidence="3" type="ORF">NPA36_00100</name>
</gene>
<accession>A0ABT1WKS2</accession>
<keyword evidence="1" id="KW-0812">Transmembrane</keyword>
<organism evidence="3 4">
    <name type="scientific">Granulicatella seriolae</name>
    <dbReference type="NCBI Taxonomy" id="2967226"/>
    <lineage>
        <taxon>Bacteria</taxon>
        <taxon>Bacillati</taxon>
        <taxon>Bacillota</taxon>
        <taxon>Bacilli</taxon>
        <taxon>Lactobacillales</taxon>
        <taxon>Carnobacteriaceae</taxon>
        <taxon>Granulicatella</taxon>
    </lineage>
</organism>
<reference evidence="3" key="3">
    <citation type="journal article" date="2023" name="Microbiol. Resour. Announc.">
        <title>Draft Genome Sequence of Granulicatella sp. Strain S8, Isolated from a Marine Fish, Seriola quinqueradiata.</title>
        <authorList>
            <person name="Lee M."/>
            <person name="Farooq A."/>
            <person name="Jeong J.B."/>
            <person name="Jung M.Y."/>
        </authorList>
    </citation>
    <scope>NUCLEOTIDE SEQUENCE</scope>
    <source>
        <strain evidence="3">S8</strain>
    </source>
</reference>
<keyword evidence="1" id="KW-0472">Membrane</keyword>
<reference evidence="3" key="1">
    <citation type="submission" date="2022-07" db="EMBL/GenBank/DDBJ databases">
        <authorList>
            <person name="Jung M.-Y."/>
            <person name="Lee M."/>
        </authorList>
    </citation>
    <scope>NUCLEOTIDE SEQUENCE</scope>
    <source>
        <strain evidence="3">S8</strain>
    </source>
</reference>
<feature type="transmembrane region" description="Helical" evidence="1">
    <location>
        <begin position="12"/>
        <end position="31"/>
    </location>
</feature>
<name>A0ABT1WKS2_9LACT</name>
<protein>
    <submittedName>
        <fullName evidence="3">Glycoside hydrolase</fullName>
    </submittedName>
</protein>
<keyword evidence="4" id="KW-1185">Reference proteome</keyword>
<dbReference type="Proteomes" id="UP001059480">
    <property type="component" value="Unassembled WGS sequence"/>
</dbReference>
<dbReference type="InterPro" id="IPR017853">
    <property type="entry name" value="GH"/>
</dbReference>
<feature type="domain" description="DUF4015" evidence="2">
    <location>
        <begin position="100"/>
        <end position="424"/>
    </location>
</feature>
<dbReference type="EMBL" id="JANHNZ010000001">
    <property type="protein sequence ID" value="MCQ9208967.1"/>
    <property type="molecule type" value="Genomic_DNA"/>
</dbReference>
<keyword evidence="1" id="KW-1133">Transmembrane helix</keyword>
<keyword evidence="3" id="KW-0378">Hydrolase</keyword>
<dbReference type="SUPFAM" id="SSF51445">
    <property type="entry name" value="(Trans)glycosidases"/>
    <property type="match status" value="1"/>
</dbReference>
<proteinExistence type="predicted"/>
<evidence type="ECO:0000259" key="2">
    <source>
        <dbReference type="Pfam" id="PF13200"/>
    </source>
</evidence>
<sequence length="430" mass="48827">MNTKRISFSRLQVTLITILLGTIVVLGWVFFRQSQETPSQTSEATASSLGKPVTEDGVDYLSYHIDYRPSNYITLPNQLPKRLTFNSSITIPYPSDGVKGIYVTANSANSSYFNQLIDLLDKTALNSMVIDIKEDLGNITLDFQSQNELIKANTDVTITDKDAMMKSLEKHQIYPIARIVVFKDSNLAMKHPEMSFVNPNGSVWLDNNGHAFVNPFLKEVWDYNIEVAKEAARLGFKEIQFDYVRFAEGFELIEDRLTYNQGDYANLDMDLGQKRVKAITDFLAYAKEQLKFYNVEVSVDIFGYTATLDEATGIGQNFLKMSQHVDVVSSMIYPSHWGEAYFGIVSPDLHPYDLIAAYIQEENKLLATLEKAPTTRPWLQNFTASYLPDGTYQVYGPFQVSQQIKALKDNGVNEYLLWDAGNEYFENADY</sequence>
<dbReference type="Pfam" id="PF13200">
    <property type="entry name" value="DUF4015"/>
    <property type="match status" value="1"/>
</dbReference>
<dbReference type="RefSeq" id="WP_256944086.1">
    <property type="nucleotide sequence ID" value="NZ_JANHNZ010000001.1"/>
</dbReference>
<evidence type="ECO:0000313" key="4">
    <source>
        <dbReference type="Proteomes" id="UP001059480"/>
    </source>
</evidence>
<evidence type="ECO:0000313" key="3">
    <source>
        <dbReference type="EMBL" id="MCQ9208967.1"/>
    </source>
</evidence>
<dbReference type="GO" id="GO:0016787">
    <property type="term" value="F:hydrolase activity"/>
    <property type="evidence" value="ECO:0007669"/>
    <property type="project" value="UniProtKB-KW"/>
</dbReference>
<dbReference type="Gene3D" id="3.20.20.80">
    <property type="entry name" value="Glycosidases"/>
    <property type="match status" value="1"/>
</dbReference>
<reference evidence="3" key="2">
    <citation type="journal article" date="2023" name="Curr. Microbiol.">
        <title>Granulicatella seriolae sp. nov., a Novel Facultative Anaerobe Isolated from Yellowtail Marine Fish.</title>
        <authorList>
            <person name="Lee M."/>
            <person name="Choi Y.J."/>
            <person name="Farooq A."/>
            <person name="Jeong J.B."/>
            <person name="Jung M.Y."/>
        </authorList>
    </citation>
    <scope>NUCLEOTIDE SEQUENCE</scope>
    <source>
        <strain evidence="3">S8</strain>
    </source>
</reference>
<dbReference type="InterPro" id="IPR025275">
    <property type="entry name" value="DUF4015"/>
</dbReference>
<evidence type="ECO:0000256" key="1">
    <source>
        <dbReference type="SAM" id="Phobius"/>
    </source>
</evidence>
<comment type="caution">
    <text evidence="3">The sequence shown here is derived from an EMBL/GenBank/DDBJ whole genome shotgun (WGS) entry which is preliminary data.</text>
</comment>